<keyword evidence="3" id="KW-1185">Reference proteome</keyword>
<accession>A0ABU6K8V5</accession>
<sequence>MKTLSLYLLALLFLSGCAIGPTEAEREAIKPVRSAKIAVNYSLAAKRINYTETLYRVLWLETKTSSQDFSGIWSPDQEITTHVTTTLRKQNFGADSVYEVVSPSVIEAANRRTTRDVTNNASGAHPQIAGTKLIPYEAFFKKAPTSAEFLALAEDLKKKNYRYFLELTAMDLYGTAIGYGMVTVAANPHARVIDLQTNEVIWSQQLSHQELYQLGGDLKKLEENSMSKTKEGVGAGIGRWDFMSLWNFK</sequence>
<evidence type="ECO:0000256" key="1">
    <source>
        <dbReference type="SAM" id="SignalP"/>
    </source>
</evidence>
<dbReference type="EMBL" id="JAYXHS010000004">
    <property type="protein sequence ID" value="MEC5387937.1"/>
    <property type="molecule type" value="Genomic_DNA"/>
</dbReference>
<name>A0ABU6K8V5_9RHOO</name>
<keyword evidence="1" id="KW-0732">Signal</keyword>
<reference evidence="2 3" key="1">
    <citation type="submission" date="2024-01" db="EMBL/GenBank/DDBJ databases">
        <title>Uliginosibacterium soil sp. nov.</title>
        <authorList>
            <person name="Lv Y."/>
        </authorList>
    </citation>
    <scope>NUCLEOTIDE SEQUENCE [LARGE SCALE GENOMIC DNA]</scope>
    <source>
        <strain evidence="2 3">H3</strain>
    </source>
</reference>
<comment type="caution">
    <text evidence="2">The sequence shown here is derived from an EMBL/GenBank/DDBJ whole genome shotgun (WGS) entry which is preliminary data.</text>
</comment>
<dbReference type="Proteomes" id="UP001331561">
    <property type="component" value="Unassembled WGS sequence"/>
</dbReference>
<protein>
    <submittedName>
        <fullName evidence="2">Uncharacterized protein</fullName>
    </submittedName>
</protein>
<evidence type="ECO:0000313" key="3">
    <source>
        <dbReference type="Proteomes" id="UP001331561"/>
    </source>
</evidence>
<evidence type="ECO:0000313" key="2">
    <source>
        <dbReference type="EMBL" id="MEC5387937.1"/>
    </source>
</evidence>
<gene>
    <name evidence="2" type="ORF">VVD49_19545</name>
</gene>
<dbReference type="RefSeq" id="WP_327600910.1">
    <property type="nucleotide sequence ID" value="NZ_JAYXHS010000004.1"/>
</dbReference>
<feature type="chain" id="PRO_5046945153" evidence="1">
    <location>
        <begin position="21"/>
        <end position="249"/>
    </location>
</feature>
<proteinExistence type="predicted"/>
<organism evidence="2 3">
    <name type="scientific">Uliginosibacterium silvisoli</name>
    <dbReference type="NCBI Taxonomy" id="3114758"/>
    <lineage>
        <taxon>Bacteria</taxon>
        <taxon>Pseudomonadati</taxon>
        <taxon>Pseudomonadota</taxon>
        <taxon>Betaproteobacteria</taxon>
        <taxon>Rhodocyclales</taxon>
        <taxon>Zoogloeaceae</taxon>
        <taxon>Uliginosibacterium</taxon>
    </lineage>
</organism>
<dbReference type="PROSITE" id="PS51257">
    <property type="entry name" value="PROKAR_LIPOPROTEIN"/>
    <property type="match status" value="1"/>
</dbReference>
<feature type="signal peptide" evidence="1">
    <location>
        <begin position="1"/>
        <end position="20"/>
    </location>
</feature>